<name>A0A267DIA2_9PLAT</name>
<evidence type="ECO:0000313" key="3">
    <source>
        <dbReference type="Proteomes" id="UP000215902"/>
    </source>
</evidence>
<dbReference type="EMBL" id="NIVC01004139">
    <property type="protein sequence ID" value="PAA48467.1"/>
    <property type="molecule type" value="Genomic_DNA"/>
</dbReference>
<reference evidence="1 3" key="1">
    <citation type="submission" date="2017-06" db="EMBL/GenBank/DDBJ databases">
        <title>A platform for efficient transgenesis in Macrostomum lignano, a flatworm model organism for stem cell research.</title>
        <authorList>
            <person name="Berezikov E."/>
        </authorList>
    </citation>
    <scope>NUCLEOTIDE SEQUENCE [LARGE SCALE GENOMIC DNA]</scope>
    <source>
        <strain evidence="1">DV1</strain>
        <tissue evidence="1">Whole organism</tissue>
    </source>
</reference>
<evidence type="ECO:0000313" key="1">
    <source>
        <dbReference type="EMBL" id="PAA48467.1"/>
    </source>
</evidence>
<dbReference type="EMBL" id="NIVC01001325">
    <property type="protein sequence ID" value="PAA69417.1"/>
    <property type="molecule type" value="Genomic_DNA"/>
</dbReference>
<accession>A0A267DIA2</accession>
<organism evidence="1 3">
    <name type="scientific">Macrostomum lignano</name>
    <dbReference type="NCBI Taxonomy" id="282301"/>
    <lineage>
        <taxon>Eukaryota</taxon>
        <taxon>Metazoa</taxon>
        <taxon>Spiralia</taxon>
        <taxon>Lophotrochozoa</taxon>
        <taxon>Platyhelminthes</taxon>
        <taxon>Rhabditophora</taxon>
        <taxon>Macrostomorpha</taxon>
        <taxon>Macrostomida</taxon>
        <taxon>Macrostomidae</taxon>
        <taxon>Macrostomum</taxon>
    </lineage>
</organism>
<sequence length="220" mass="23417">MQQPWNYNLGLSFQCGDGAYNGVGCGGNENDGCVSQGTQQYSADSALMFPQQFYANDSFGSDQYQQQNLLEQFQLQPQQQEQQFMSEMNLMTPNNFIMMQQEQQEQPDDNELLGDGGSGGMCNVMGCCGMAQSGGFDGMQAGGWPMQMPMAAGDMQFGMQMQSVCSDGGGFNSGSGMCCGFGGDSNGGSCNGGEMSSVLSMQGFGGCNPWQRPAGMLPDI</sequence>
<gene>
    <name evidence="2" type="ORF">BOX15_Mlig024355g1</name>
    <name evidence="1" type="ORF">BOX15_Mlig024355g3</name>
</gene>
<dbReference type="Proteomes" id="UP000215902">
    <property type="component" value="Unassembled WGS sequence"/>
</dbReference>
<protein>
    <submittedName>
        <fullName evidence="1">Uncharacterized protein</fullName>
    </submittedName>
</protein>
<evidence type="ECO:0000313" key="2">
    <source>
        <dbReference type="EMBL" id="PAA69417.1"/>
    </source>
</evidence>
<proteinExistence type="predicted"/>
<keyword evidence="3" id="KW-1185">Reference proteome</keyword>
<comment type="caution">
    <text evidence="1">The sequence shown here is derived from an EMBL/GenBank/DDBJ whole genome shotgun (WGS) entry which is preliminary data.</text>
</comment>
<dbReference type="AlphaFoldDB" id="A0A267DIA2"/>